<dbReference type="GeneTree" id="ENSGT00940000159390"/>
<reference evidence="2 4" key="1">
    <citation type="journal article" date="2009" name="PLoS Biol.">
        <title>Lineage-specific biology revealed by a finished genome assembly of the mouse.</title>
        <authorList>
            <consortium name="Mouse Genome Sequencing Consortium"/>
            <person name="Church D.M."/>
            <person name="Goodstadt L."/>
            <person name="Hillier L.W."/>
            <person name="Zody M.C."/>
            <person name="Goldstein S."/>
            <person name="She X."/>
            <person name="Bult C.J."/>
            <person name="Agarwala R."/>
            <person name="Cherry J.L."/>
            <person name="DiCuccio M."/>
            <person name="Hlavina W."/>
            <person name="Kapustin Y."/>
            <person name="Meric P."/>
            <person name="Maglott D."/>
            <person name="Birtle Z."/>
            <person name="Marques A.C."/>
            <person name="Graves T."/>
            <person name="Zhou S."/>
            <person name="Teague B."/>
            <person name="Potamousis K."/>
            <person name="Churas C."/>
            <person name="Place M."/>
            <person name="Herschleb J."/>
            <person name="Runnheim R."/>
            <person name="Forrest D."/>
            <person name="Amos-Landgraf J."/>
            <person name="Schwartz D.C."/>
            <person name="Cheng Z."/>
            <person name="Lindblad-Toh K."/>
            <person name="Eichler E.E."/>
            <person name="Ponting C.P."/>
        </authorList>
    </citation>
    <scope>NUCLEOTIDE SEQUENCE [LARGE SCALE GENOMIC DNA]</scope>
    <source>
        <strain evidence="2 4">C57BL/6J</strain>
    </source>
</reference>
<reference evidence="2" key="4">
    <citation type="submission" date="2025-09" db="UniProtKB">
        <authorList>
            <consortium name="Ensembl"/>
        </authorList>
    </citation>
    <scope>IDENTIFICATION</scope>
    <source>
        <strain evidence="2">C57BL/6J</strain>
    </source>
</reference>
<reference evidence="2 4" key="2">
    <citation type="journal article" date="2011" name="PLoS Biol.">
        <title>Modernizing reference genome assemblies.</title>
        <authorList>
            <person name="Church D.M."/>
            <person name="Schneider V.A."/>
            <person name="Graves T."/>
            <person name="Auger K."/>
            <person name="Cunningham F."/>
            <person name="Bouk N."/>
            <person name="Chen H.C."/>
            <person name="Agarwala R."/>
            <person name="McLaren W.M."/>
            <person name="Ritchie G.R."/>
            <person name="Albracht D."/>
            <person name="Kremitzki M."/>
            <person name="Rock S."/>
            <person name="Kotkiewicz H."/>
            <person name="Kremitzki C."/>
            <person name="Wollam A."/>
            <person name="Trani L."/>
            <person name="Fulton L."/>
            <person name="Fulton R."/>
            <person name="Matthews L."/>
            <person name="Whitehead S."/>
            <person name="Chow W."/>
            <person name="Torrance J."/>
            <person name="Dunn M."/>
            <person name="Harden G."/>
            <person name="Threadgold G."/>
            <person name="Wood J."/>
            <person name="Collins J."/>
            <person name="Heath P."/>
            <person name="Griffiths G."/>
            <person name="Pelan S."/>
            <person name="Grafham D."/>
            <person name="Eichler E.E."/>
            <person name="Weinstock G."/>
            <person name="Mardis E.R."/>
            <person name="Wilson R.K."/>
            <person name="Howe K."/>
            <person name="Flicek P."/>
            <person name="Hubbard T."/>
        </authorList>
    </citation>
    <scope>NUCLEOTIDE SEQUENCE [LARGE SCALE GENOMIC DNA]</scope>
    <source>
        <strain evidence="2 4">C57BL/6J</strain>
    </source>
</reference>
<dbReference type="Antibodypedia" id="65316">
    <property type="antibodies" value="8 antibodies from 4 providers"/>
</dbReference>
<dbReference type="ProteomicsDB" id="321009"/>
<gene>
    <name evidence="2 3" type="primary">Mfsd9</name>
</gene>
<protein>
    <submittedName>
        <fullName evidence="2">Major facilitator superfamily domain containing 9</fullName>
    </submittedName>
</protein>
<dbReference type="Proteomes" id="UP000000589">
    <property type="component" value="Chromosome 1"/>
</dbReference>
<keyword evidence="5" id="KW-1267">Proteomics identification</keyword>
<dbReference type="AGR" id="MGI:2443548"/>
<dbReference type="ExpressionAtlas" id="M0QWK7">
    <property type="expression patterns" value="baseline and differential"/>
</dbReference>
<organism evidence="2 4">
    <name type="scientific">Mus musculus</name>
    <name type="common">Mouse</name>
    <dbReference type="NCBI Taxonomy" id="10090"/>
    <lineage>
        <taxon>Eukaryota</taxon>
        <taxon>Metazoa</taxon>
        <taxon>Chordata</taxon>
        <taxon>Craniata</taxon>
        <taxon>Vertebrata</taxon>
        <taxon>Euteleostomi</taxon>
        <taxon>Mammalia</taxon>
        <taxon>Eutheria</taxon>
        <taxon>Euarchontoglires</taxon>
        <taxon>Glires</taxon>
        <taxon>Rodentia</taxon>
        <taxon>Myomorpha</taxon>
        <taxon>Muroidea</taxon>
        <taxon>Muridae</taxon>
        <taxon>Murinae</taxon>
        <taxon>Mus</taxon>
        <taxon>Mus</taxon>
    </lineage>
</organism>
<dbReference type="AlphaFoldDB" id="M0QWK7"/>
<accession>M0QWK7</accession>
<dbReference type="MGI" id="MGI:2443548">
    <property type="gene designation" value="Mfsd9"/>
</dbReference>
<dbReference type="SMR" id="M0QWK7"/>
<dbReference type="VEuPathDB" id="HostDB:ENSMUSG00000041945"/>
<evidence type="ECO:0000313" key="3">
    <source>
        <dbReference type="MGI" id="MGI:2443548"/>
    </source>
</evidence>
<name>M0QWK7_MOUSE</name>
<dbReference type="Bgee" id="ENSMUSG00000041945">
    <property type="expression patterns" value="Expressed in secondary oocyte and 199 other cell types or tissues"/>
</dbReference>
<evidence type="ECO:0000313" key="4">
    <source>
        <dbReference type="Proteomes" id="UP000000589"/>
    </source>
</evidence>
<evidence type="ECO:0007829" key="5">
    <source>
        <dbReference type="ProteomicsDB" id="M0QWK7"/>
    </source>
</evidence>
<proteinExistence type="evidence at protein level"/>
<feature type="region of interest" description="Disordered" evidence="1">
    <location>
        <begin position="1"/>
        <end position="30"/>
    </location>
</feature>
<evidence type="ECO:0000313" key="2">
    <source>
        <dbReference type="Ensembl" id="ENSMUSP00000137884.2"/>
    </source>
</evidence>
<feature type="compositionally biased region" description="Low complexity" evidence="1">
    <location>
        <begin position="16"/>
        <end position="30"/>
    </location>
</feature>
<keyword evidence="4" id="KW-1185">Reference proteome</keyword>
<dbReference type="HOGENOM" id="CLU_3124569_0_0_1"/>
<sequence>MALGVPGHGASRQDLASETPVTATAPSSAVSSRRFLLWLYLVGFLLQPGV</sequence>
<evidence type="ECO:0000256" key="1">
    <source>
        <dbReference type="SAM" id="MobiDB-lite"/>
    </source>
</evidence>
<dbReference type="Ensembl" id="ENSMUST00000131390.8">
    <property type="protein sequence ID" value="ENSMUSP00000137884.2"/>
    <property type="gene ID" value="ENSMUSG00000041945.13"/>
</dbReference>
<reference evidence="2" key="3">
    <citation type="submission" date="2025-08" db="UniProtKB">
        <authorList>
            <consortium name="Ensembl"/>
        </authorList>
    </citation>
    <scope>IDENTIFICATION</scope>
    <source>
        <strain evidence="2">C57BL/6J</strain>
    </source>
</reference>